<organism evidence="3 4">
    <name type="scientific">Diplogelasinospora grovesii</name>
    <dbReference type="NCBI Taxonomy" id="303347"/>
    <lineage>
        <taxon>Eukaryota</taxon>
        <taxon>Fungi</taxon>
        <taxon>Dikarya</taxon>
        <taxon>Ascomycota</taxon>
        <taxon>Pezizomycotina</taxon>
        <taxon>Sordariomycetes</taxon>
        <taxon>Sordariomycetidae</taxon>
        <taxon>Sordariales</taxon>
        <taxon>Diplogelasinosporaceae</taxon>
        <taxon>Diplogelasinospora</taxon>
    </lineage>
</organism>
<dbReference type="AlphaFoldDB" id="A0AAN6NAI9"/>
<keyword evidence="4" id="KW-1185">Reference proteome</keyword>
<comment type="caution">
    <text evidence="3">The sequence shown here is derived from an EMBL/GenBank/DDBJ whole genome shotgun (WGS) entry which is preliminary data.</text>
</comment>
<name>A0AAN6NAI9_9PEZI</name>
<feature type="signal peptide" evidence="2">
    <location>
        <begin position="1"/>
        <end position="26"/>
    </location>
</feature>
<dbReference type="Proteomes" id="UP001303473">
    <property type="component" value="Unassembled WGS sequence"/>
</dbReference>
<feature type="compositionally biased region" description="Low complexity" evidence="1">
    <location>
        <begin position="138"/>
        <end position="219"/>
    </location>
</feature>
<sequence>MAFAGHMRLALVGGAVLVSFLSGVEPASSSGSFITQFPDCVANCAQTAGCGIMNPKCMCKGAQGSFLETVLSCMYTSCPSQLNNAEDGFLKVMEIGCAAIGKSIPDDDMERAETVCSSLISKLSTTSTSTQRATAHPATMTLKTTKATATTEDSASQTATDSTTSAEVQSTSTSSSSDDSTSAPTTLAVATSPTPQQSEAQSSTSTAAAANSDPTDSSPFATPNFAASRDVGAFIGWMGVPLAIAMALR</sequence>
<evidence type="ECO:0000256" key="1">
    <source>
        <dbReference type="SAM" id="MobiDB-lite"/>
    </source>
</evidence>
<keyword evidence="2" id="KW-0732">Signal</keyword>
<feature type="chain" id="PRO_5042910523" description="Extracellular membrane protein CFEM domain-containing protein" evidence="2">
    <location>
        <begin position="27"/>
        <end position="249"/>
    </location>
</feature>
<accession>A0AAN6NAI9</accession>
<proteinExistence type="predicted"/>
<evidence type="ECO:0000313" key="3">
    <source>
        <dbReference type="EMBL" id="KAK3941850.1"/>
    </source>
</evidence>
<evidence type="ECO:0000256" key="2">
    <source>
        <dbReference type="SAM" id="SignalP"/>
    </source>
</evidence>
<dbReference type="EMBL" id="MU853779">
    <property type="protein sequence ID" value="KAK3941850.1"/>
    <property type="molecule type" value="Genomic_DNA"/>
</dbReference>
<reference evidence="4" key="1">
    <citation type="journal article" date="2023" name="Mol. Phylogenet. Evol.">
        <title>Genome-scale phylogeny and comparative genomics of the fungal order Sordariales.</title>
        <authorList>
            <person name="Hensen N."/>
            <person name="Bonometti L."/>
            <person name="Westerberg I."/>
            <person name="Brannstrom I.O."/>
            <person name="Guillou S."/>
            <person name="Cros-Aarteil S."/>
            <person name="Calhoun S."/>
            <person name="Haridas S."/>
            <person name="Kuo A."/>
            <person name="Mondo S."/>
            <person name="Pangilinan J."/>
            <person name="Riley R."/>
            <person name="LaButti K."/>
            <person name="Andreopoulos B."/>
            <person name="Lipzen A."/>
            <person name="Chen C."/>
            <person name="Yan M."/>
            <person name="Daum C."/>
            <person name="Ng V."/>
            <person name="Clum A."/>
            <person name="Steindorff A."/>
            <person name="Ohm R.A."/>
            <person name="Martin F."/>
            <person name="Silar P."/>
            <person name="Natvig D.O."/>
            <person name="Lalanne C."/>
            <person name="Gautier V."/>
            <person name="Ament-Velasquez S.L."/>
            <person name="Kruys A."/>
            <person name="Hutchinson M.I."/>
            <person name="Powell A.J."/>
            <person name="Barry K."/>
            <person name="Miller A.N."/>
            <person name="Grigoriev I.V."/>
            <person name="Debuchy R."/>
            <person name="Gladieux P."/>
            <person name="Hiltunen Thoren M."/>
            <person name="Johannesson H."/>
        </authorList>
    </citation>
    <scope>NUCLEOTIDE SEQUENCE [LARGE SCALE GENOMIC DNA]</scope>
    <source>
        <strain evidence="4">CBS 340.73</strain>
    </source>
</reference>
<protein>
    <recommendedName>
        <fullName evidence="5">Extracellular membrane protein CFEM domain-containing protein</fullName>
    </recommendedName>
</protein>
<feature type="region of interest" description="Disordered" evidence="1">
    <location>
        <begin position="127"/>
        <end position="221"/>
    </location>
</feature>
<evidence type="ECO:0000313" key="4">
    <source>
        <dbReference type="Proteomes" id="UP001303473"/>
    </source>
</evidence>
<gene>
    <name evidence="3" type="ORF">QBC46DRAFT_406913</name>
</gene>
<evidence type="ECO:0008006" key="5">
    <source>
        <dbReference type="Google" id="ProtNLM"/>
    </source>
</evidence>